<organism evidence="1 2">
    <name type="scientific">Streptomyces griseofuscus</name>
    <dbReference type="NCBI Taxonomy" id="146922"/>
    <lineage>
        <taxon>Bacteria</taxon>
        <taxon>Bacillati</taxon>
        <taxon>Actinomycetota</taxon>
        <taxon>Actinomycetes</taxon>
        <taxon>Kitasatosporales</taxon>
        <taxon>Streptomycetaceae</taxon>
        <taxon>Streptomyces</taxon>
    </lineage>
</organism>
<name>A0A426RYY4_9ACTN</name>
<evidence type="ECO:0000313" key="1">
    <source>
        <dbReference type="EMBL" id="RRQ81538.1"/>
    </source>
</evidence>
<dbReference type="Proteomes" id="UP000276379">
    <property type="component" value="Unassembled WGS sequence"/>
</dbReference>
<accession>A0A426RYY4</accession>
<dbReference type="AlphaFoldDB" id="A0A426RYY4"/>
<gene>
    <name evidence="1" type="ORF">CQW44_30520</name>
</gene>
<keyword evidence="2" id="KW-1185">Reference proteome</keyword>
<comment type="caution">
    <text evidence="1">The sequence shown here is derived from an EMBL/GenBank/DDBJ whole genome shotgun (WGS) entry which is preliminary data.</text>
</comment>
<dbReference type="EMBL" id="PDES01000015">
    <property type="protein sequence ID" value="RRQ81538.1"/>
    <property type="molecule type" value="Genomic_DNA"/>
</dbReference>
<sequence>MPKFQFTASIRTSGAKQYYSGDVEADNEVQAAEQVAEHTHVNNIGQARTVYINDTAHMPRRR</sequence>
<protein>
    <submittedName>
        <fullName evidence="1">Uncharacterized protein</fullName>
    </submittedName>
</protein>
<evidence type="ECO:0000313" key="2">
    <source>
        <dbReference type="Proteomes" id="UP000276379"/>
    </source>
</evidence>
<reference evidence="1 2" key="1">
    <citation type="submission" date="2017-10" db="EMBL/GenBank/DDBJ databases">
        <title>Draft genome of actinobacteria isolated from guarana (Paullinia cupana (Mart.) Ducke.</title>
        <authorList>
            <person name="Siqueira K.A."/>
            <person name="Liotti R.G."/>
            <person name="Mendes T.A."/>
            <person name="Soares M.A."/>
        </authorList>
    </citation>
    <scope>NUCLEOTIDE SEQUENCE [LARGE SCALE GENOMIC DNA]</scope>
    <source>
        <strain evidence="1 2">199</strain>
    </source>
</reference>
<proteinExistence type="predicted"/>
<dbReference type="RefSeq" id="WP_125214702.1">
    <property type="nucleotide sequence ID" value="NZ_PDES01000015.1"/>
</dbReference>